<reference evidence="8" key="1">
    <citation type="journal article" date="2016" name="Nat. Commun.">
        <title>The channel catfish genome sequence provides insights into the evolution of scale formation in teleosts.</title>
        <authorList>
            <person name="Liu Z."/>
            <person name="Liu S."/>
            <person name="Yao J."/>
            <person name="Bao L."/>
            <person name="Zhang J."/>
            <person name="Li Y."/>
            <person name="Jiang C."/>
            <person name="Sun L."/>
            <person name="Wang R."/>
            <person name="Zhang Y."/>
            <person name="Zhou T."/>
            <person name="Zeng Q."/>
            <person name="Fu Q."/>
            <person name="Gao S."/>
            <person name="Li N."/>
            <person name="Koren S."/>
            <person name="Jiang Y."/>
            <person name="Zimin A."/>
            <person name="Xu P."/>
            <person name="Phillippy A.M."/>
            <person name="Geng X."/>
            <person name="Song L."/>
            <person name="Sun F."/>
            <person name="Li C."/>
            <person name="Wang X."/>
            <person name="Chen A."/>
            <person name="Jin Y."/>
            <person name="Yuan Z."/>
            <person name="Yang Y."/>
            <person name="Tan S."/>
            <person name="Peatman E."/>
            <person name="Lu J."/>
            <person name="Qin Z."/>
            <person name="Dunham R."/>
            <person name="Li Z."/>
            <person name="Sonstegard T."/>
            <person name="Feng J."/>
            <person name="Danzmann R.G."/>
            <person name="Schroeder S."/>
            <person name="Scheffler B."/>
            <person name="Duke M.V."/>
            <person name="Ballard L."/>
            <person name="Kucuktas H."/>
            <person name="Kaltenboeck L."/>
            <person name="Liu H."/>
            <person name="Armbruster J."/>
            <person name="Xie Y."/>
            <person name="Kirby M.L."/>
            <person name="Tian Y."/>
            <person name="Flanagan M.E."/>
            <person name="Mu W."/>
            <person name="Waldbieser G.C."/>
        </authorList>
    </citation>
    <scope>NUCLEOTIDE SEQUENCE [LARGE SCALE GENOMIC DNA]</scope>
    <source>
        <strain evidence="8">SDA103</strain>
    </source>
</reference>
<sequence>MLVLPWTTFVSKFIIVLLGKSFSESSRVGNFILGVNVFNTEDPPSSVEPLCSKGQVEGRIVSIIHTPHLYNPQLSQEELTPIINQSVSLAGPRVFLLVIQSHSFTEEDRKRLRSILNSFSVQAINYSIVITADPEVEKGYGRKYNAFERLMKECHGRHHHFTQLQKYSKYSVGHLFEKIDQMLTCGTSEDIQKDTLLHIVSNLRIILLGKTLSDTSTVGNFILGRSVFETEDPLHSVALQCVRVRGHVEGRYITIINAPHLFQQTLSHHQLTLGIKECMSLSDPGPHVIMLIVQPKSFTEEDKTRLDKILSSLSEEARKYTMVVTTENIELGTSVDEDEENAIQKIIAEGSYRHLEFTGCSRVSLVEKMEEMVKVNKGSLSCDIFEDAGPAVGQKQSQQSVGQQEHQETDQEEHIQTKKQQPNKQTNPPKKSITDKFKRYVQKKQLSESKQTPQLKLVLLGKERVKASISKTLLGEKASVIQTDSSSMCVKQGEVCGHLITLVEMSALHNTQLSEQEVMRQTLHCVSVCEPGVHAFFIIVNEGPLTDEDKGEIELIQRIFSYRVYDHIIFTINQQSQKKQLDETLQTVIKACGGRYTFYSSRTVAAELITRVEKLLKQNSSRLYTMAMYSEAQLETQLQYKREIENLQRQMTEITMRNRNQTQGLLRPHRWHSVPVIPPTMSEVRIVLLGENVPLTNRVGNFILGRSAFGTEDLLSSVKLHSERASGHVEGRITTIINTPHLYNPQLSQEELTQRVKECISLADPGPHVFLLVLQSEFNTHEEQDRVRSVLATYSPLSRERSIVLTTGEDHGFISECEVRHHRIQNISTFDKRQVLQLLGKIDGVVKETGGSDLQEEKNSGTLRRHQDLVTENTDGDTVRIKLEENNVSNLRIILLGKTLSDTSTVGNFILGRSVFETEDPLHSVALQCVRVRGHVEGRYITIINAPHLFQQTLSHHQLTLGIKECMSLSDPGPHVIMLIVQPKSFTEEDKTRLDKILSYLSEEAHKYTMVVTTENIELGTSVDEDEENAIQKIIAEGSYRHLEFTGCSRANLVEKMEEMVNLNKGSLFCEIYEDPVVVVGQKLSEQIVGQQEHQETEVQEEHIQTKKNDQPNKQTHKKKSITDKFKRRGPKKQLSESKQTPQLKLVLLGKERVKASISKTLLGEKASVIQTDSSSMCVKQGEVCGHLITLVEMSALHNTQLSEQEVMRQSLHCVSVCDPGVHAFFVIVNEGPLTDEDKGEIELIQRIFSSRVNDHIIFIINQQSQKKQLDETLQSVIKACEGRYTFYSSRTVAAELITCVEKLLEQNSSRLYMMAMYSEAQLETQLQYKREIENLQQQMTELKRNRNQTQDLLKNPDTLRIVLLGKTGVGKSASGNTILGKEVFNEGLFGESVTSVCQKETAEVNKREITVIDTPGLFDTNVDNDETRKEIIKCISMAAPGPHVFLLVLKLGNRFTQEEKQTVKIIEKTFGQKSNIYTIVLFTGGDLLKGRKIEEYIEKAGPWLKKLLLDCGKRYHVFNNNDKSSNTQVLSLLDKIDSMVKVNGGGCYTNEMFQEAEEALEEEKERILKEREEQIEREKEELKAKYEAQMEEMKREIQKQKEHQEAEGRRKEEEFKQKEEKIKREMSEREQQVREDFRKRREEDDLKMKERIQEINREREENRKQWERQREEDQKQRDQEEEERRRRKQQWKEKQREENERIKQEKEEMENNKEKELKKLQKEYEQKAAEEEKRKRHLEEKIKYAEESKKKELQDLQLSQKQEWERRMRKEEEKRKQQQRNWEEKIAAMDKKWSLDQIRKQRKYEWEKQKEKEERDLKEKERKEKEEQEKKIENDLNEKIRKMEEQLKEQREKDERERKEKDEEHKKEMEEKLQKQQEEFRKEKEEEERRQNEEKERNLAFIEEQHKKQLENLKIQTEHDARRQAEEEFIAKLDKKVKEAKKEGFKEGRAKVEAERTIPGRAVDRFVNNWFKKKNV</sequence>
<evidence type="ECO:0000256" key="2">
    <source>
        <dbReference type="ARBA" id="ARBA00022741"/>
    </source>
</evidence>
<keyword evidence="2" id="KW-0547">Nucleotide-binding</keyword>
<feature type="domain" description="AIG1-type G" evidence="7">
    <location>
        <begin position="200"/>
        <end position="425"/>
    </location>
</feature>
<reference evidence="9" key="2">
    <citation type="submission" date="2025-08" db="UniProtKB">
        <authorList>
            <consortium name="RefSeq"/>
        </authorList>
    </citation>
    <scope>IDENTIFICATION</scope>
    <source>
        <tissue evidence="9">Blood</tissue>
    </source>
</reference>
<dbReference type="InterPro" id="IPR006703">
    <property type="entry name" value="G_AIG1"/>
</dbReference>
<feature type="compositionally biased region" description="Low complexity" evidence="5">
    <location>
        <begin position="418"/>
        <end position="431"/>
    </location>
</feature>
<keyword evidence="3" id="KW-0342">GTP-binding</keyword>
<comment type="similarity">
    <text evidence="1">Belongs to the TRAFAC class TrmE-Era-EngA-EngB-Septin-like GTPase superfamily. AIG1/Toc34/Toc159-like paraseptin GTPase family. IAN subfamily.</text>
</comment>
<feature type="region of interest" description="Disordered" evidence="5">
    <location>
        <begin position="1091"/>
        <end position="1139"/>
    </location>
</feature>
<feature type="compositionally biased region" description="Basic and acidic residues" evidence="5">
    <location>
        <begin position="1763"/>
        <end position="1904"/>
    </location>
</feature>
<dbReference type="OrthoDB" id="8954335at2759"/>
<dbReference type="Pfam" id="PF04548">
    <property type="entry name" value="AIG1"/>
    <property type="match status" value="7"/>
</dbReference>
<dbReference type="PANTHER" id="PTHR10903">
    <property type="entry name" value="GTPASE, IMAP FAMILY MEMBER-RELATED"/>
    <property type="match status" value="1"/>
</dbReference>
<organism evidence="8 9">
    <name type="scientific">Ictalurus punctatus</name>
    <name type="common">Channel catfish</name>
    <name type="synonym">Silurus punctatus</name>
    <dbReference type="NCBI Taxonomy" id="7998"/>
    <lineage>
        <taxon>Eukaryota</taxon>
        <taxon>Metazoa</taxon>
        <taxon>Chordata</taxon>
        <taxon>Craniata</taxon>
        <taxon>Vertebrata</taxon>
        <taxon>Euteleostomi</taxon>
        <taxon>Actinopterygii</taxon>
        <taxon>Neopterygii</taxon>
        <taxon>Teleostei</taxon>
        <taxon>Ostariophysi</taxon>
        <taxon>Siluriformes</taxon>
        <taxon>Ictaluridae</taxon>
        <taxon>Ictalurus</taxon>
    </lineage>
</organism>
<evidence type="ECO:0000313" key="8">
    <source>
        <dbReference type="Proteomes" id="UP000221080"/>
    </source>
</evidence>
<feature type="coiled-coil region" evidence="4">
    <location>
        <begin position="1319"/>
        <end position="1353"/>
    </location>
</feature>
<protein>
    <submittedName>
        <fullName evidence="9">Uncharacterized protein LOC108272490 isoform X1</fullName>
    </submittedName>
</protein>
<evidence type="ECO:0000256" key="3">
    <source>
        <dbReference type="ARBA" id="ARBA00023134"/>
    </source>
</evidence>
<keyword evidence="6" id="KW-0732">Signal</keyword>
<dbReference type="GO" id="GO:0005525">
    <property type="term" value="F:GTP binding"/>
    <property type="evidence" value="ECO:0007669"/>
    <property type="project" value="UniProtKB-KW"/>
</dbReference>
<dbReference type="PANTHER" id="PTHR10903:SF62">
    <property type="entry name" value="GTPASE IMAP FAMILY MEMBER 4-LIKE-RELATED"/>
    <property type="match status" value="1"/>
</dbReference>
<dbReference type="CDD" id="cd01852">
    <property type="entry name" value="AIG1"/>
    <property type="match status" value="1"/>
</dbReference>
<feature type="signal peptide" evidence="6">
    <location>
        <begin position="1"/>
        <end position="25"/>
    </location>
</feature>
<dbReference type="Proteomes" id="UP000221080">
    <property type="component" value="Chromosome 12"/>
</dbReference>
<feature type="compositionally biased region" description="Basic and acidic residues" evidence="5">
    <location>
        <begin position="1093"/>
        <end position="1111"/>
    </location>
</feature>
<feature type="compositionally biased region" description="Low complexity" evidence="5">
    <location>
        <begin position="392"/>
        <end position="404"/>
    </location>
</feature>
<evidence type="ECO:0000313" key="9">
    <source>
        <dbReference type="RefSeq" id="XP_053540102.1"/>
    </source>
</evidence>
<feature type="region of interest" description="Disordered" evidence="5">
    <location>
        <begin position="1594"/>
        <end position="1904"/>
    </location>
</feature>
<dbReference type="SUPFAM" id="SSF52540">
    <property type="entry name" value="P-loop containing nucleoside triphosphate hydrolases"/>
    <property type="match status" value="4"/>
</dbReference>
<evidence type="ECO:0000256" key="1">
    <source>
        <dbReference type="ARBA" id="ARBA00008535"/>
    </source>
</evidence>
<feature type="chain" id="PRO_5039892471" evidence="6">
    <location>
        <begin position="26"/>
        <end position="1977"/>
    </location>
</feature>
<keyword evidence="4" id="KW-0175">Coiled coil</keyword>
<feature type="domain" description="AIG1-type G" evidence="7">
    <location>
        <begin position="1357"/>
        <end position="1558"/>
    </location>
</feature>
<accession>A0A9F7RQ65</accession>
<gene>
    <name evidence="9" type="primary">LOC108272490</name>
</gene>
<feature type="compositionally biased region" description="Basic and acidic residues" evidence="5">
    <location>
        <begin position="1594"/>
        <end position="1755"/>
    </location>
</feature>
<feature type="compositionally biased region" description="Basic and acidic residues" evidence="5">
    <location>
        <begin position="405"/>
        <end position="416"/>
    </location>
</feature>
<dbReference type="InterPro" id="IPR027417">
    <property type="entry name" value="P-loop_NTPase"/>
</dbReference>
<name>A0A9F7RQ65_ICTPU</name>
<evidence type="ECO:0000259" key="7">
    <source>
        <dbReference type="PROSITE" id="PS51720"/>
    </source>
</evidence>
<dbReference type="RefSeq" id="XP_053540102.1">
    <property type="nucleotide sequence ID" value="XM_053684127.1"/>
</dbReference>
<evidence type="ECO:0000256" key="6">
    <source>
        <dbReference type="SAM" id="SignalP"/>
    </source>
</evidence>
<proteinExistence type="inferred from homology"/>
<dbReference type="Gene3D" id="3.40.50.300">
    <property type="entry name" value="P-loop containing nucleotide triphosphate hydrolases"/>
    <property type="match status" value="7"/>
</dbReference>
<keyword evidence="8" id="KW-1185">Reference proteome</keyword>
<dbReference type="PROSITE" id="PS51720">
    <property type="entry name" value="G_AIG1"/>
    <property type="match status" value="3"/>
</dbReference>
<evidence type="ECO:0000256" key="4">
    <source>
        <dbReference type="SAM" id="Coils"/>
    </source>
</evidence>
<feature type="coiled-coil region" evidence="4">
    <location>
        <begin position="630"/>
        <end position="657"/>
    </location>
</feature>
<dbReference type="InterPro" id="IPR045058">
    <property type="entry name" value="GIMA/IAN/Toc"/>
</dbReference>
<feature type="compositionally biased region" description="Basic residues" evidence="5">
    <location>
        <begin position="1115"/>
        <end position="1132"/>
    </location>
</feature>
<feature type="region of interest" description="Disordered" evidence="5">
    <location>
        <begin position="391"/>
        <end position="435"/>
    </location>
</feature>
<feature type="domain" description="AIG1-type G" evidence="7">
    <location>
        <begin position="888"/>
        <end position="1093"/>
    </location>
</feature>
<dbReference type="GeneID" id="108272490"/>
<evidence type="ECO:0000256" key="5">
    <source>
        <dbReference type="SAM" id="MobiDB-lite"/>
    </source>
</evidence>
<dbReference type="FunFam" id="3.40.50.300:FF:000366">
    <property type="entry name" value="GTPase, IMAP family member 2"/>
    <property type="match status" value="1"/>
</dbReference>